<comment type="caution">
    <text evidence="1">The sequence shown here is derived from an EMBL/GenBank/DDBJ whole genome shotgun (WGS) entry which is preliminary data.</text>
</comment>
<gene>
    <name evidence="1" type="ORF">TE42_04535</name>
</gene>
<protein>
    <submittedName>
        <fullName evidence="1">Uncharacterized protein</fullName>
    </submittedName>
</protein>
<reference evidence="1 2" key="1">
    <citation type="submission" date="2015-01" db="EMBL/GenBank/DDBJ databases">
        <title>Lifestyle Evolution in Cyanobacterial Symbionts of Sponges.</title>
        <authorList>
            <person name="Burgsdorf I."/>
            <person name="Slaby B.M."/>
            <person name="Handley K.M."/>
            <person name="Haber M."/>
            <person name="Blom J."/>
            <person name="Marshall C.W."/>
            <person name="Gilbert J.A."/>
            <person name="Hentschel U."/>
            <person name="Steindler L."/>
        </authorList>
    </citation>
    <scope>NUCLEOTIDE SEQUENCE [LARGE SCALE GENOMIC DNA]</scope>
    <source>
        <strain evidence="1">SP3</strain>
    </source>
</reference>
<dbReference type="Proteomes" id="UP000035067">
    <property type="component" value="Unassembled WGS sequence"/>
</dbReference>
<dbReference type="AlphaFoldDB" id="A0A0G2HMC1"/>
<proteinExistence type="predicted"/>
<organism evidence="1 2">
    <name type="scientific">Candidatus Synechococcus spongiarum SP3</name>
    <dbReference type="NCBI Taxonomy" id="1604020"/>
    <lineage>
        <taxon>Bacteria</taxon>
        <taxon>Bacillati</taxon>
        <taxon>Cyanobacteriota</taxon>
        <taxon>Cyanophyceae</taxon>
        <taxon>Synechococcales</taxon>
        <taxon>Synechococcaceae</taxon>
        <taxon>Synechococcus</taxon>
    </lineage>
</organism>
<evidence type="ECO:0000313" key="2">
    <source>
        <dbReference type="Proteomes" id="UP000035067"/>
    </source>
</evidence>
<evidence type="ECO:0000313" key="1">
    <source>
        <dbReference type="EMBL" id="KKZ12468.1"/>
    </source>
</evidence>
<name>A0A0G2HMC1_9SYNE</name>
<dbReference type="PATRIC" id="fig|1604020.3.peg.177"/>
<dbReference type="EMBL" id="JXQG01000020">
    <property type="protein sequence ID" value="KKZ12468.1"/>
    <property type="molecule type" value="Genomic_DNA"/>
</dbReference>
<accession>A0A0G2HMC1</accession>
<sequence length="131" mass="14671">MRLPCSRAVFTFLRLMAPVVVMVFILLGPPAAPGFAYVDIGIDIKGEVMQEVIDPCFLAVVRKNKRTNPELYRGMSDDDLLKMMKELTPDDSLTMASDFAASLDLQSMTRKERFKLYALGRDMCVSKATVD</sequence>